<evidence type="ECO:0000313" key="1">
    <source>
        <dbReference type="EMBL" id="RTR23666.1"/>
    </source>
</evidence>
<dbReference type="OrthoDB" id="1684239at2"/>
<reference evidence="1 2" key="1">
    <citation type="submission" date="2018-12" db="EMBL/GenBank/DDBJ databases">
        <authorList>
            <person name="Yang Y."/>
        </authorList>
    </citation>
    <scope>NUCLEOTIDE SEQUENCE [LARGE SCALE GENOMIC DNA]</scope>
    <source>
        <strain evidence="1 2">L-25-5w-1</strain>
    </source>
</reference>
<dbReference type="Proteomes" id="UP000277007">
    <property type="component" value="Unassembled WGS sequence"/>
</dbReference>
<protein>
    <submittedName>
        <fullName evidence="1">DUF2000 family protein</fullName>
    </submittedName>
</protein>
<name>A0A3S0I414_9PROT</name>
<dbReference type="SUPFAM" id="SSF102462">
    <property type="entry name" value="Peptidyl-tRNA hydrolase II"/>
    <property type="match status" value="1"/>
</dbReference>
<keyword evidence="2" id="KW-1185">Reference proteome</keyword>
<dbReference type="InterPro" id="IPR018988">
    <property type="entry name" value="DUF2000"/>
</dbReference>
<comment type="caution">
    <text evidence="1">The sequence shown here is derived from an EMBL/GenBank/DDBJ whole genome shotgun (WGS) entry which is preliminary data.</text>
</comment>
<sequence length="159" mass="16430">MPDVSIHSPSNPDALLSAPIPARVSFDGKIALIVRDDLAVWQKLNVAAFLASGIAASAPQAIGDAYADGAGRRYSPMLGQPVLVFSADLEGLRGAHRVALERGLTIVPYVAAMFSTGHDAANRAAFAAGDPDALDWVGIALHGAKKAVDKAIKGLILHG</sequence>
<dbReference type="EMBL" id="RXMA01000002">
    <property type="protein sequence ID" value="RTR23666.1"/>
    <property type="molecule type" value="Genomic_DNA"/>
</dbReference>
<dbReference type="InterPro" id="IPR023476">
    <property type="entry name" value="Pep_tRNA_hydro_II_dom_sf"/>
</dbReference>
<dbReference type="AlphaFoldDB" id="A0A3S0I414"/>
<accession>A0A3S0I414</accession>
<dbReference type="RefSeq" id="WP_126612286.1">
    <property type="nucleotide sequence ID" value="NZ_JBHUCY010000010.1"/>
</dbReference>
<evidence type="ECO:0000313" key="2">
    <source>
        <dbReference type="Proteomes" id="UP000277007"/>
    </source>
</evidence>
<dbReference type="Pfam" id="PF09391">
    <property type="entry name" value="DUF2000"/>
    <property type="match status" value="1"/>
</dbReference>
<proteinExistence type="predicted"/>
<organism evidence="1 2">
    <name type="scientific">Azospirillum griseum</name>
    <dbReference type="NCBI Taxonomy" id="2496639"/>
    <lineage>
        <taxon>Bacteria</taxon>
        <taxon>Pseudomonadati</taxon>
        <taxon>Pseudomonadota</taxon>
        <taxon>Alphaproteobacteria</taxon>
        <taxon>Rhodospirillales</taxon>
        <taxon>Azospirillaceae</taxon>
        <taxon>Azospirillum</taxon>
    </lineage>
</organism>
<dbReference type="Gene3D" id="3.40.1490.10">
    <property type="entry name" value="Bit1"/>
    <property type="match status" value="1"/>
</dbReference>
<gene>
    <name evidence="1" type="ORF">EJ903_03840</name>
</gene>